<evidence type="ECO:0000256" key="3">
    <source>
        <dbReference type="ARBA" id="ARBA00023186"/>
    </source>
</evidence>
<organism evidence="7">
    <name type="scientific">marine metagenome</name>
    <dbReference type="NCBI Taxonomy" id="408172"/>
    <lineage>
        <taxon>unclassified sequences</taxon>
        <taxon>metagenomes</taxon>
        <taxon>ecological metagenomes</taxon>
    </lineage>
</organism>
<dbReference type="SUPFAM" id="SSF52540">
    <property type="entry name" value="P-loop containing nucleoside triphosphate hydrolases"/>
    <property type="match status" value="1"/>
</dbReference>
<evidence type="ECO:0000256" key="4">
    <source>
        <dbReference type="ARBA" id="ARBA00034320"/>
    </source>
</evidence>
<dbReference type="GO" id="GO:0016787">
    <property type="term" value="F:hydrolase activity"/>
    <property type="evidence" value="ECO:0007669"/>
    <property type="project" value="UniProtKB-KW"/>
</dbReference>
<dbReference type="Gene3D" id="3.40.50.300">
    <property type="entry name" value="P-loop containing nucleotide triphosphate hydrolases"/>
    <property type="match status" value="1"/>
</dbReference>
<dbReference type="EMBL" id="UINC01016523">
    <property type="protein sequence ID" value="SVA68730.1"/>
    <property type="molecule type" value="Genomic_DNA"/>
</dbReference>
<dbReference type="SUPFAM" id="SSF90002">
    <property type="entry name" value="Hypothetical protein YjiA, C-terminal domain"/>
    <property type="match status" value="1"/>
</dbReference>
<comment type="catalytic activity">
    <reaction evidence="5">
        <text>GTP + H2O = GDP + phosphate + H(+)</text>
        <dbReference type="Rhea" id="RHEA:19669"/>
        <dbReference type="ChEBI" id="CHEBI:15377"/>
        <dbReference type="ChEBI" id="CHEBI:15378"/>
        <dbReference type="ChEBI" id="CHEBI:37565"/>
        <dbReference type="ChEBI" id="CHEBI:43474"/>
        <dbReference type="ChEBI" id="CHEBI:58189"/>
    </reaction>
    <physiologicalReaction direction="left-to-right" evidence="5">
        <dbReference type="Rhea" id="RHEA:19670"/>
    </physiologicalReaction>
</comment>
<dbReference type="Pfam" id="PF02492">
    <property type="entry name" value="cobW"/>
    <property type="match status" value="1"/>
</dbReference>
<accession>A0A381XVS7</accession>
<comment type="similarity">
    <text evidence="4">Belongs to the SIMIBI class G3E GTPase family. ZNG1 subfamily.</text>
</comment>
<reference evidence="7" key="1">
    <citation type="submission" date="2018-05" db="EMBL/GenBank/DDBJ databases">
        <authorList>
            <person name="Lanie J.A."/>
            <person name="Ng W.-L."/>
            <person name="Kazmierczak K.M."/>
            <person name="Andrzejewski T.M."/>
            <person name="Davidsen T.M."/>
            <person name="Wayne K.J."/>
            <person name="Tettelin H."/>
            <person name="Glass J.I."/>
            <person name="Rusch D."/>
            <person name="Podicherti R."/>
            <person name="Tsui H.-C.T."/>
            <person name="Winkler M.E."/>
        </authorList>
    </citation>
    <scope>NUCLEOTIDE SEQUENCE</scope>
</reference>
<dbReference type="Gene3D" id="3.30.1220.10">
    <property type="entry name" value="CobW-like, C-terminal domain"/>
    <property type="match status" value="1"/>
</dbReference>
<dbReference type="PANTHER" id="PTHR13748">
    <property type="entry name" value="COBW-RELATED"/>
    <property type="match status" value="1"/>
</dbReference>
<dbReference type="GO" id="GO:0005737">
    <property type="term" value="C:cytoplasm"/>
    <property type="evidence" value="ECO:0007669"/>
    <property type="project" value="TreeGrafter"/>
</dbReference>
<dbReference type="InterPro" id="IPR003495">
    <property type="entry name" value="CobW/HypB/UreG_nucleotide-bd"/>
</dbReference>
<evidence type="ECO:0000256" key="1">
    <source>
        <dbReference type="ARBA" id="ARBA00022741"/>
    </source>
</evidence>
<protein>
    <recommendedName>
        <fullName evidence="6">CobW C-terminal domain-containing protein</fullName>
    </recommendedName>
</protein>
<dbReference type="SMART" id="SM00833">
    <property type="entry name" value="CobW_C"/>
    <property type="match status" value="1"/>
</dbReference>
<evidence type="ECO:0000313" key="7">
    <source>
        <dbReference type="EMBL" id="SVA68730.1"/>
    </source>
</evidence>
<feature type="domain" description="CobW C-terminal" evidence="6">
    <location>
        <begin position="271"/>
        <end position="366"/>
    </location>
</feature>
<dbReference type="Pfam" id="PF07683">
    <property type="entry name" value="CobW_C"/>
    <property type="match status" value="1"/>
</dbReference>
<dbReference type="PANTHER" id="PTHR13748:SF62">
    <property type="entry name" value="COBW DOMAIN-CONTAINING PROTEIN"/>
    <property type="match status" value="1"/>
</dbReference>
<keyword evidence="3" id="KW-0143">Chaperone</keyword>
<dbReference type="AlphaFoldDB" id="A0A381XVS7"/>
<proteinExistence type="inferred from homology"/>
<gene>
    <name evidence="7" type="ORF">METZ01_LOCUS121584</name>
</gene>
<dbReference type="InterPro" id="IPR027417">
    <property type="entry name" value="P-loop_NTPase"/>
</dbReference>
<evidence type="ECO:0000256" key="5">
    <source>
        <dbReference type="ARBA" id="ARBA00049117"/>
    </source>
</evidence>
<sequence>MNKIWITVITGFLGSGKTTLLNTLLKHPEMNQAAVIVNEFGEIGIDYDLVERSDENIVQLANGCLCCSVKGDLIDTFRDLYIQRNAGTIPYFDRVVIETTGIADPAPVLQIIFTNPMVMNHYSLDGVVTTVDVINGVSSLERFPECVKQAAIADRLILTKSDLVEVADHGEKVKDLSDRLRALNPAAPIVVRNTGDVDPGDLFGTGMFNPETKKIDFNSWLNPQKYLSETTENPFNANEADSEATISYYKDRGHTPEDRRGNDNHHHNPLIKTFCIVRDEPMSLEMLRMFLEGLSNEAGPDLLRVKGIVNIENEPERPAIIQGAQQIFHSLEFMDRWPSEDHRTRIVFITHNIDKKYIEDTMSLIERVAERTVAAAM</sequence>
<dbReference type="CDD" id="cd03112">
    <property type="entry name" value="CobW-like"/>
    <property type="match status" value="1"/>
</dbReference>
<dbReference type="InterPro" id="IPR011629">
    <property type="entry name" value="CobW-like_C"/>
</dbReference>
<keyword evidence="1" id="KW-0547">Nucleotide-binding</keyword>
<dbReference type="GO" id="GO:0000166">
    <property type="term" value="F:nucleotide binding"/>
    <property type="evidence" value="ECO:0007669"/>
    <property type="project" value="UniProtKB-KW"/>
</dbReference>
<evidence type="ECO:0000259" key="6">
    <source>
        <dbReference type="SMART" id="SM00833"/>
    </source>
</evidence>
<evidence type="ECO:0000256" key="2">
    <source>
        <dbReference type="ARBA" id="ARBA00022801"/>
    </source>
</evidence>
<dbReference type="InterPro" id="IPR051316">
    <property type="entry name" value="Zinc-reg_GTPase_activator"/>
</dbReference>
<name>A0A381XVS7_9ZZZZ</name>
<keyword evidence="2" id="KW-0378">Hydrolase</keyword>
<dbReference type="InterPro" id="IPR036627">
    <property type="entry name" value="CobW-likC_sf"/>
</dbReference>